<gene>
    <name evidence="10" type="ORF">DF183_10365</name>
    <name evidence="11" type="ORF">M2J83_01490</name>
</gene>
<feature type="transmembrane region" description="Helical" evidence="9">
    <location>
        <begin position="144"/>
        <end position="163"/>
    </location>
</feature>
<evidence type="ECO:0000313" key="13">
    <source>
        <dbReference type="Proteomes" id="UP001211866"/>
    </source>
</evidence>
<dbReference type="AlphaFoldDB" id="A0A2U2BM27"/>
<dbReference type="Proteomes" id="UP000245216">
    <property type="component" value="Unassembled WGS sequence"/>
</dbReference>
<keyword evidence="2" id="KW-0813">Transport</keyword>
<feature type="transmembrane region" description="Helical" evidence="9">
    <location>
        <begin position="192"/>
        <end position="219"/>
    </location>
</feature>
<feature type="transmembrane region" description="Helical" evidence="9">
    <location>
        <begin position="38"/>
        <end position="58"/>
    </location>
</feature>
<dbReference type="GeneID" id="29368033"/>
<keyword evidence="6 9" id="KW-1133">Transmembrane helix</keyword>
<keyword evidence="13" id="KW-1185">Reference proteome</keyword>
<accession>A0A2U2BM27</accession>
<feature type="transmembrane region" description="Helical" evidence="9">
    <location>
        <begin position="64"/>
        <end position="82"/>
    </location>
</feature>
<dbReference type="GO" id="GO:0005886">
    <property type="term" value="C:plasma membrane"/>
    <property type="evidence" value="ECO:0007669"/>
    <property type="project" value="UniProtKB-SubCell"/>
</dbReference>
<organism evidence="10 12">
    <name type="scientific">Alcaligenes faecalis</name>
    <dbReference type="NCBI Taxonomy" id="511"/>
    <lineage>
        <taxon>Bacteria</taxon>
        <taxon>Pseudomonadati</taxon>
        <taxon>Pseudomonadota</taxon>
        <taxon>Betaproteobacteria</taxon>
        <taxon>Burkholderiales</taxon>
        <taxon>Alcaligenaceae</taxon>
        <taxon>Alcaligenes</taxon>
    </lineage>
</organism>
<evidence type="ECO:0000256" key="5">
    <source>
        <dbReference type="ARBA" id="ARBA00022970"/>
    </source>
</evidence>
<dbReference type="EMBL" id="CP096916">
    <property type="protein sequence ID" value="WBM38534.1"/>
    <property type="molecule type" value="Genomic_DNA"/>
</dbReference>
<sequence>MSSTLSYFLLQILNALSFSALLMLAGLGLSLVLSLMNFINLTHGSFFLLGGYISVQWLASGAPWWLAFPAAFALCGLMGLLLDRFPFRQFYQRTHLMQVLLTYGLSVILADLMRWGFSADTLSPMLPQVLRGGVWIMGLPFPTYRLFLIVTGLTLALLFWFLLDRTLWGAAIRACVQDAQIVETLGLNSRRLFAIGMALAAGLAGLGGALGAGMLSVYPGLDEEILLLALLVVVIGGLNSVRGTLLCALILGFVTTFARVWVPAFANAATLAVMLGLLLCWPNGLSKSATRQV</sequence>
<proteinExistence type="inferred from homology"/>
<evidence type="ECO:0000256" key="1">
    <source>
        <dbReference type="ARBA" id="ARBA00004651"/>
    </source>
</evidence>
<dbReference type="OrthoDB" id="9807115at2"/>
<evidence type="ECO:0000256" key="9">
    <source>
        <dbReference type="SAM" id="Phobius"/>
    </source>
</evidence>
<dbReference type="InterPro" id="IPR001851">
    <property type="entry name" value="ABC_transp_permease"/>
</dbReference>
<dbReference type="CDD" id="cd06582">
    <property type="entry name" value="TM_PBP1_LivH_like"/>
    <property type="match status" value="1"/>
</dbReference>
<reference evidence="10 12" key="2">
    <citation type="submission" date="2018-05" db="EMBL/GenBank/DDBJ databases">
        <authorList>
            <person name="Lanie J.A."/>
            <person name="Ng W.-L."/>
            <person name="Kazmierczak K.M."/>
            <person name="Andrzejewski T.M."/>
            <person name="Davidsen T.M."/>
            <person name="Wayne K.J."/>
            <person name="Tettelin H."/>
            <person name="Glass J.I."/>
            <person name="Rusch D."/>
            <person name="Podicherti R."/>
            <person name="Tsui H.-C.T."/>
            <person name="Winkler M.E."/>
        </authorList>
    </citation>
    <scope>NUCLEOTIDE SEQUENCE [LARGE SCALE GENOMIC DNA]</scope>
    <source>
        <strain evidence="10 12">YBY</strain>
    </source>
</reference>
<dbReference type="GO" id="GO:0022857">
    <property type="term" value="F:transmembrane transporter activity"/>
    <property type="evidence" value="ECO:0007669"/>
    <property type="project" value="InterPro"/>
</dbReference>
<evidence type="ECO:0000256" key="4">
    <source>
        <dbReference type="ARBA" id="ARBA00022692"/>
    </source>
</evidence>
<protein>
    <submittedName>
        <fullName evidence="10">Branched-chain amino acid ABC transporter permease</fullName>
    </submittedName>
</protein>
<dbReference type="EMBL" id="QEXO01000002">
    <property type="protein sequence ID" value="PWE15068.1"/>
    <property type="molecule type" value="Genomic_DNA"/>
</dbReference>
<dbReference type="PANTHER" id="PTHR11795">
    <property type="entry name" value="BRANCHED-CHAIN AMINO ACID TRANSPORT SYSTEM PERMEASE PROTEIN LIVH"/>
    <property type="match status" value="1"/>
</dbReference>
<keyword evidence="5" id="KW-0029">Amino-acid transport</keyword>
<evidence type="ECO:0000313" key="12">
    <source>
        <dbReference type="Proteomes" id="UP000245216"/>
    </source>
</evidence>
<dbReference type="RefSeq" id="WP_021447074.1">
    <property type="nucleotide sequence ID" value="NZ_CAXOJJ010000021.1"/>
</dbReference>
<evidence type="ECO:0000256" key="6">
    <source>
        <dbReference type="ARBA" id="ARBA00022989"/>
    </source>
</evidence>
<evidence type="ECO:0000313" key="11">
    <source>
        <dbReference type="EMBL" id="WBM38534.1"/>
    </source>
</evidence>
<dbReference type="InterPro" id="IPR052157">
    <property type="entry name" value="BCAA_transport_permease"/>
</dbReference>
<evidence type="ECO:0000256" key="8">
    <source>
        <dbReference type="ARBA" id="ARBA00037998"/>
    </source>
</evidence>
<feature type="transmembrane region" description="Helical" evidence="9">
    <location>
        <begin position="260"/>
        <end position="279"/>
    </location>
</feature>
<reference evidence="11 13" key="3">
    <citation type="submission" date="2022-05" db="EMBL/GenBank/DDBJ databases">
        <title>Complete sequence of strain NY11312.</title>
        <authorList>
            <person name="Zhou D."/>
        </authorList>
    </citation>
    <scope>NUCLEOTIDE SEQUENCE [LARGE SCALE GENOMIC DNA]</scope>
    <source>
        <strain evidence="11 13">NY11312</strain>
    </source>
</reference>
<name>A0A2U2BM27_ALCFA</name>
<dbReference type="PANTHER" id="PTHR11795:SF442">
    <property type="entry name" value="ABC TRANSPORTER ATP-BINDING PROTEIN"/>
    <property type="match status" value="1"/>
</dbReference>
<keyword evidence="3" id="KW-1003">Cell membrane</keyword>
<evidence type="ECO:0000256" key="3">
    <source>
        <dbReference type="ARBA" id="ARBA00022475"/>
    </source>
</evidence>
<dbReference type="Pfam" id="PF02653">
    <property type="entry name" value="BPD_transp_2"/>
    <property type="match status" value="1"/>
</dbReference>
<feature type="transmembrane region" description="Helical" evidence="9">
    <location>
        <begin position="225"/>
        <end position="253"/>
    </location>
</feature>
<dbReference type="STRING" id="511.UZ73_09150"/>
<reference evidence="10 12" key="1">
    <citation type="submission" date="2018-05" db="EMBL/GenBank/DDBJ databases">
        <title>Genome Sequence of an Efficient Indole-Degrading Bacterium, Alcaligenes sp.YBY.</title>
        <authorList>
            <person name="Yang B."/>
        </authorList>
    </citation>
    <scope>NUCLEOTIDE SEQUENCE [LARGE SCALE GENOMIC DNA]</scope>
    <source>
        <strain evidence="10 12">YBY</strain>
    </source>
</reference>
<feature type="transmembrane region" description="Helical" evidence="9">
    <location>
        <begin position="94"/>
        <end position="117"/>
    </location>
</feature>
<evidence type="ECO:0000256" key="7">
    <source>
        <dbReference type="ARBA" id="ARBA00023136"/>
    </source>
</evidence>
<comment type="similarity">
    <text evidence="8">Belongs to the binding-protein-dependent transport system permease family. LivHM subfamily.</text>
</comment>
<keyword evidence="7 9" id="KW-0472">Membrane</keyword>
<evidence type="ECO:0000256" key="2">
    <source>
        <dbReference type="ARBA" id="ARBA00022448"/>
    </source>
</evidence>
<evidence type="ECO:0000313" key="10">
    <source>
        <dbReference type="EMBL" id="PWE15068.1"/>
    </source>
</evidence>
<comment type="subcellular location">
    <subcellularLocation>
        <location evidence="1">Cell membrane</location>
        <topology evidence="1">Multi-pass membrane protein</topology>
    </subcellularLocation>
</comment>
<feature type="transmembrane region" description="Helical" evidence="9">
    <location>
        <begin position="12"/>
        <end position="33"/>
    </location>
</feature>
<dbReference type="Proteomes" id="UP001211866">
    <property type="component" value="Chromosome"/>
</dbReference>
<keyword evidence="4 9" id="KW-0812">Transmembrane</keyword>
<dbReference type="GO" id="GO:0006865">
    <property type="term" value="P:amino acid transport"/>
    <property type="evidence" value="ECO:0007669"/>
    <property type="project" value="UniProtKB-KW"/>
</dbReference>